<dbReference type="InterPro" id="IPR036457">
    <property type="entry name" value="PPM-type-like_dom_sf"/>
</dbReference>
<dbReference type="KEGG" id="tps:THAPSDRAFT_262924"/>
<sequence>DFVSSGAFDGSTACACAVVGFEKVICCNAGDSRAIIVKRDGSFVALSEDHKPGRNDETKRINDLGGRVIYWGRWRVEGVLAVSRSIGDARLKPYVTAEPD</sequence>
<feature type="non-terminal residue" evidence="2">
    <location>
        <position position="100"/>
    </location>
</feature>
<protein>
    <recommendedName>
        <fullName evidence="1">PPM-type phosphatase domain-containing protein</fullName>
    </recommendedName>
</protein>
<dbReference type="AlphaFoldDB" id="B8C657"/>
<feature type="domain" description="PPM-type phosphatase" evidence="1">
    <location>
        <begin position="1"/>
        <end position="100"/>
    </location>
</feature>
<accession>B8C657</accession>
<dbReference type="PANTHER" id="PTHR47992">
    <property type="entry name" value="PROTEIN PHOSPHATASE"/>
    <property type="match status" value="1"/>
</dbReference>
<feature type="non-terminal residue" evidence="2">
    <location>
        <position position="1"/>
    </location>
</feature>
<reference evidence="2 3" key="2">
    <citation type="journal article" date="2008" name="Nature">
        <title>The Phaeodactylum genome reveals the evolutionary history of diatom genomes.</title>
        <authorList>
            <person name="Bowler C."/>
            <person name="Allen A.E."/>
            <person name="Badger J.H."/>
            <person name="Grimwood J."/>
            <person name="Jabbari K."/>
            <person name="Kuo A."/>
            <person name="Maheswari U."/>
            <person name="Martens C."/>
            <person name="Maumus F."/>
            <person name="Otillar R.P."/>
            <person name="Rayko E."/>
            <person name="Salamov A."/>
            <person name="Vandepoele K."/>
            <person name="Beszteri B."/>
            <person name="Gruber A."/>
            <person name="Heijde M."/>
            <person name="Katinka M."/>
            <person name="Mock T."/>
            <person name="Valentin K."/>
            <person name="Verret F."/>
            <person name="Berges J.A."/>
            <person name="Brownlee C."/>
            <person name="Cadoret J.P."/>
            <person name="Chiovitti A."/>
            <person name="Choi C.J."/>
            <person name="Coesel S."/>
            <person name="De Martino A."/>
            <person name="Detter J.C."/>
            <person name="Durkin C."/>
            <person name="Falciatore A."/>
            <person name="Fournet J."/>
            <person name="Haruta M."/>
            <person name="Huysman M.J."/>
            <person name="Jenkins B.D."/>
            <person name="Jiroutova K."/>
            <person name="Jorgensen R.E."/>
            <person name="Joubert Y."/>
            <person name="Kaplan A."/>
            <person name="Kroger N."/>
            <person name="Kroth P.G."/>
            <person name="La Roche J."/>
            <person name="Lindquist E."/>
            <person name="Lommer M."/>
            <person name="Martin-Jezequel V."/>
            <person name="Lopez P.J."/>
            <person name="Lucas S."/>
            <person name="Mangogna M."/>
            <person name="McGinnis K."/>
            <person name="Medlin L.K."/>
            <person name="Montsant A."/>
            <person name="Oudot-Le Secq M.P."/>
            <person name="Napoli C."/>
            <person name="Obornik M."/>
            <person name="Parker M.S."/>
            <person name="Petit J.L."/>
            <person name="Porcel B.M."/>
            <person name="Poulsen N."/>
            <person name="Robison M."/>
            <person name="Rychlewski L."/>
            <person name="Rynearson T.A."/>
            <person name="Schmutz J."/>
            <person name="Shapiro H."/>
            <person name="Siaut M."/>
            <person name="Stanley M."/>
            <person name="Sussman M.R."/>
            <person name="Taylor A.R."/>
            <person name="Vardi A."/>
            <person name="von Dassow P."/>
            <person name="Vyverman W."/>
            <person name="Willis A."/>
            <person name="Wyrwicz L.S."/>
            <person name="Rokhsar D.S."/>
            <person name="Weissenbach J."/>
            <person name="Armbrust E.V."/>
            <person name="Green B.R."/>
            <person name="Van de Peer Y."/>
            <person name="Grigoriev I.V."/>
        </authorList>
    </citation>
    <scope>NUCLEOTIDE SEQUENCE [LARGE SCALE GENOMIC DNA]</scope>
    <source>
        <strain evidence="2 3">CCMP1335</strain>
    </source>
</reference>
<dbReference type="SUPFAM" id="SSF81606">
    <property type="entry name" value="PP2C-like"/>
    <property type="match status" value="1"/>
</dbReference>
<dbReference type="PaxDb" id="35128-Thaps262924"/>
<dbReference type="CDD" id="cd00143">
    <property type="entry name" value="PP2Cc"/>
    <property type="match status" value="1"/>
</dbReference>
<dbReference type="GO" id="GO:0004722">
    <property type="term" value="F:protein serine/threonine phosphatase activity"/>
    <property type="evidence" value="ECO:0007669"/>
    <property type="project" value="InterPro"/>
</dbReference>
<gene>
    <name evidence="2" type="ORF">THAPSDRAFT_262924</name>
</gene>
<dbReference type="Proteomes" id="UP000001449">
    <property type="component" value="Chromosome 6"/>
</dbReference>
<keyword evidence="3" id="KW-1185">Reference proteome</keyword>
<evidence type="ECO:0000313" key="2">
    <source>
        <dbReference type="EMBL" id="EED91237.1"/>
    </source>
</evidence>
<dbReference type="GeneID" id="7446160"/>
<dbReference type="InParanoid" id="B8C657"/>
<dbReference type="Gene3D" id="3.60.40.10">
    <property type="entry name" value="PPM-type phosphatase domain"/>
    <property type="match status" value="1"/>
</dbReference>
<evidence type="ECO:0000313" key="3">
    <source>
        <dbReference type="Proteomes" id="UP000001449"/>
    </source>
</evidence>
<dbReference type="eggNOG" id="KOG0698">
    <property type="taxonomic scope" value="Eukaryota"/>
</dbReference>
<dbReference type="EMBL" id="CM000643">
    <property type="protein sequence ID" value="EED91237.1"/>
    <property type="molecule type" value="Genomic_DNA"/>
</dbReference>
<dbReference type="Pfam" id="PF00481">
    <property type="entry name" value="PP2C"/>
    <property type="match status" value="1"/>
</dbReference>
<dbReference type="InterPro" id="IPR001932">
    <property type="entry name" value="PPM-type_phosphatase-like_dom"/>
</dbReference>
<name>B8C657_THAPS</name>
<dbReference type="HOGENOM" id="CLU_2313616_0_0_1"/>
<organism evidence="2 3">
    <name type="scientific">Thalassiosira pseudonana</name>
    <name type="common">Marine diatom</name>
    <name type="synonym">Cyclotella nana</name>
    <dbReference type="NCBI Taxonomy" id="35128"/>
    <lineage>
        <taxon>Eukaryota</taxon>
        <taxon>Sar</taxon>
        <taxon>Stramenopiles</taxon>
        <taxon>Ochrophyta</taxon>
        <taxon>Bacillariophyta</taxon>
        <taxon>Coscinodiscophyceae</taxon>
        <taxon>Thalassiosirophycidae</taxon>
        <taxon>Thalassiosirales</taxon>
        <taxon>Thalassiosiraceae</taxon>
        <taxon>Thalassiosira</taxon>
    </lineage>
</organism>
<proteinExistence type="predicted"/>
<reference evidence="2 3" key="1">
    <citation type="journal article" date="2004" name="Science">
        <title>The genome of the diatom Thalassiosira pseudonana: ecology, evolution, and metabolism.</title>
        <authorList>
            <person name="Armbrust E.V."/>
            <person name="Berges J.A."/>
            <person name="Bowler C."/>
            <person name="Green B.R."/>
            <person name="Martinez D."/>
            <person name="Putnam N.H."/>
            <person name="Zhou S."/>
            <person name="Allen A.E."/>
            <person name="Apt K.E."/>
            <person name="Bechner M."/>
            <person name="Brzezinski M.A."/>
            <person name="Chaal B.K."/>
            <person name="Chiovitti A."/>
            <person name="Davis A.K."/>
            <person name="Demarest M.S."/>
            <person name="Detter J.C."/>
            <person name="Glavina T."/>
            <person name="Goodstein D."/>
            <person name="Hadi M.Z."/>
            <person name="Hellsten U."/>
            <person name="Hildebrand M."/>
            <person name="Jenkins B.D."/>
            <person name="Jurka J."/>
            <person name="Kapitonov V.V."/>
            <person name="Kroger N."/>
            <person name="Lau W.W."/>
            <person name="Lane T.W."/>
            <person name="Larimer F.W."/>
            <person name="Lippmeier J.C."/>
            <person name="Lucas S."/>
            <person name="Medina M."/>
            <person name="Montsant A."/>
            <person name="Obornik M."/>
            <person name="Parker M.S."/>
            <person name="Palenik B."/>
            <person name="Pazour G.J."/>
            <person name="Richardson P.M."/>
            <person name="Rynearson T.A."/>
            <person name="Saito M.A."/>
            <person name="Schwartz D.C."/>
            <person name="Thamatrakoln K."/>
            <person name="Valentin K."/>
            <person name="Vardi A."/>
            <person name="Wilkerson F.P."/>
            <person name="Rokhsar D.S."/>
        </authorList>
    </citation>
    <scope>NUCLEOTIDE SEQUENCE [LARGE SCALE GENOMIC DNA]</scope>
    <source>
        <strain evidence="2 3">CCMP1335</strain>
    </source>
</reference>
<dbReference type="RefSeq" id="XP_002291130.1">
    <property type="nucleotide sequence ID" value="XM_002291094.1"/>
</dbReference>
<dbReference type="InterPro" id="IPR015655">
    <property type="entry name" value="PP2C"/>
</dbReference>
<dbReference type="STRING" id="35128.B8C657"/>
<dbReference type="PROSITE" id="PS51746">
    <property type="entry name" value="PPM_2"/>
    <property type="match status" value="1"/>
</dbReference>
<evidence type="ECO:0000259" key="1">
    <source>
        <dbReference type="PROSITE" id="PS51746"/>
    </source>
</evidence>